<reference evidence="2" key="1">
    <citation type="submission" date="2021-07" db="EMBL/GenBank/DDBJ databases">
        <authorList>
            <person name="Branca A.L. A."/>
        </authorList>
    </citation>
    <scope>NUCLEOTIDE SEQUENCE</scope>
</reference>
<protein>
    <submittedName>
        <fullName evidence="2">Uncharacterized protein</fullName>
    </submittedName>
</protein>
<feature type="compositionally biased region" description="Polar residues" evidence="1">
    <location>
        <begin position="109"/>
        <end position="118"/>
    </location>
</feature>
<keyword evidence="3" id="KW-1185">Reference proteome</keyword>
<organism evidence="2 3">
    <name type="scientific">Penicillium salamii</name>
    <dbReference type="NCBI Taxonomy" id="1612424"/>
    <lineage>
        <taxon>Eukaryota</taxon>
        <taxon>Fungi</taxon>
        <taxon>Dikarya</taxon>
        <taxon>Ascomycota</taxon>
        <taxon>Pezizomycotina</taxon>
        <taxon>Eurotiomycetes</taxon>
        <taxon>Eurotiomycetidae</taxon>
        <taxon>Eurotiales</taxon>
        <taxon>Aspergillaceae</taxon>
        <taxon>Penicillium</taxon>
    </lineage>
</organism>
<sequence>YCFFRSLLGNRSADNLSHGGNESAEIFRRVVGQFVHGNRGHTSQALKPSVDQSTGLVATEVATSVPISRDYMMPPSAIKAENQDLPPMNARKRVADSSNLPQKQRRHSCSASQKQGVSQLAARRDKGYFVTIFARQFSRTNHAIKI</sequence>
<gene>
    <name evidence="2" type="ORF">PSALAMII_LOCUS6402</name>
</gene>
<accession>A0A9W4NJT2</accession>
<feature type="region of interest" description="Disordered" evidence="1">
    <location>
        <begin position="79"/>
        <end position="118"/>
    </location>
</feature>
<comment type="caution">
    <text evidence="2">The sequence shown here is derived from an EMBL/GenBank/DDBJ whole genome shotgun (WGS) entry which is preliminary data.</text>
</comment>
<evidence type="ECO:0000313" key="2">
    <source>
        <dbReference type="EMBL" id="CAG8387708.1"/>
    </source>
</evidence>
<dbReference type="Proteomes" id="UP001152649">
    <property type="component" value="Unassembled WGS sequence"/>
</dbReference>
<dbReference type="OrthoDB" id="417078at2759"/>
<dbReference type="EMBL" id="CAJVPG010000278">
    <property type="protein sequence ID" value="CAG8387708.1"/>
    <property type="molecule type" value="Genomic_DNA"/>
</dbReference>
<feature type="non-terminal residue" evidence="2">
    <location>
        <position position="1"/>
    </location>
</feature>
<proteinExistence type="predicted"/>
<evidence type="ECO:0000256" key="1">
    <source>
        <dbReference type="SAM" id="MobiDB-lite"/>
    </source>
</evidence>
<dbReference type="AlphaFoldDB" id="A0A9W4NJT2"/>
<evidence type="ECO:0000313" key="3">
    <source>
        <dbReference type="Proteomes" id="UP001152649"/>
    </source>
</evidence>
<name>A0A9W4NJT2_9EURO</name>